<reference evidence="2 3" key="1">
    <citation type="journal article" date="2000" name="Virology">
        <title>Complete genomic sequence of the Amsacta moorei entomopoxvirus: analysis and comparison with other poxviruses.</title>
        <authorList>
            <person name="Bawden A.L."/>
            <person name="Glassberg K.J."/>
            <person name="Diggans J."/>
            <person name="Shaw R."/>
            <person name="Farmerie W."/>
            <person name="Moyer R.W."/>
        </authorList>
    </citation>
    <scope>NUCLEOTIDE SEQUENCE [LARGE SCALE GENOMIC DNA]</scope>
</reference>
<organismHost>
    <name type="scientific">Amsacta</name>
    <dbReference type="NCBI Taxonomy" id="340055"/>
</organismHost>
<keyword evidence="3" id="KW-1185">Reference proteome</keyword>
<feature type="transmembrane region" description="Helical" evidence="1">
    <location>
        <begin position="31"/>
        <end position="53"/>
    </location>
</feature>
<name>Q9EMP4_AMEPV</name>
<evidence type="ECO:0000256" key="1">
    <source>
        <dbReference type="SAM" id="Phobius"/>
    </source>
</evidence>
<dbReference type="Proteomes" id="UP000000872">
    <property type="component" value="Segment"/>
</dbReference>
<dbReference type="KEGG" id="vg:1494745"/>
<sequence>MLLYNNIGEFLILLLSNPSILDKSKSVNFNIYNSLNIIFLLLYFIINFSLFTLGKTNILLGFISL</sequence>
<keyword evidence="1" id="KW-0812">Transmembrane</keyword>
<dbReference type="GeneID" id="1494745"/>
<accession>Q9EMP4</accession>
<keyword evidence="1" id="KW-0472">Membrane</keyword>
<dbReference type="RefSeq" id="NP_064937.1">
    <property type="nucleotide sequence ID" value="NC_002520.1"/>
</dbReference>
<evidence type="ECO:0000313" key="2">
    <source>
        <dbReference type="EMBL" id="AAG02861.1"/>
    </source>
</evidence>
<protein>
    <submittedName>
        <fullName evidence="2">AMV155</fullName>
    </submittedName>
</protein>
<dbReference type="EMBL" id="AF250284">
    <property type="protein sequence ID" value="AAG02861.1"/>
    <property type="molecule type" value="Genomic_DNA"/>
</dbReference>
<organism evidence="2 3">
    <name type="scientific">Amsacta moorei entomopoxvirus</name>
    <name type="common">AmEPV</name>
    <dbReference type="NCBI Taxonomy" id="28321"/>
    <lineage>
        <taxon>Viruses</taxon>
        <taxon>Varidnaviria</taxon>
        <taxon>Bamfordvirae</taxon>
        <taxon>Nucleocytoviricota</taxon>
        <taxon>Pokkesviricetes</taxon>
        <taxon>Chitovirales</taxon>
        <taxon>Poxviridae</taxon>
        <taxon>Entomopoxvirinae</taxon>
        <taxon>Betaentomopoxvirus</taxon>
    </lineage>
</organism>
<proteinExistence type="predicted"/>
<evidence type="ECO:0000313" key="3">
    <source>
        <dbReference type="Proteomes" id="UP000000872"/>
    </source>
</evidence>
<keyword evidence="1" id="KW-1133">Transmembrane helix</keyword>
<gene>
    <name evidence="2" type="primary">AMV155</name>
</gene>